<dbReference type="InterPro" id="IPR017946">
    <property type="entry name" value="PLC-like_Pdiesterase_TIM-brl"/>
</dbReference>
<protein>
    <submittedName>
        <fullName evidence="1">PLC-like phosphodiesterase</fullName>
    </submittedName>
</protein>
<dbReference type="InterPro" id="IPR051057">
    <property type="entry name" value="PI-PLC_domain"/>
</dbReference>
<comment type="caution">
    <text evidence="1">The sequence shown here is derived from an EMBL/GenBank/DDBJ whole genome shotgun (WGS) entry which is preliminary data.</text>
</comment>
<dbReference type="GO" id="GO:0008081">
    <property type="term" value="F:phosphoric diester hydrolase activity"/>
    <property type="evidence" value="ECO:0007669"/>
    <property type="project" value="InterPro"/>
</dbReference>
<dbReference type="GO" id="GO:0006629">
    <property type="term" value="P:lipid metabolic process"/>
    <property type="evidence" value="ECO:0007669"/>
    <property type="project" value="InterPro"/>
</dbReference>
<name>A0A9P4S7H4_9PEZI</name>
<accession>A0A9P4S7H4</accession>
<evidence type="ECO:0000313" key="1">
    <source>
        <dbReference type="EMBL" id="KAF2836662.1"/>
    </source>
</evidence>
<dbReference type="SUPFAM" id="SSF51695">
    <property type="entry name" value="PLC-like phosphodiesterases"/>
    <property type="match status" value="1"/>
</dbReference>
<organism evidence="1 2">
    <name type="scientific">Patellaria atrata CBS 101060</name>
    <dbReference type="NCBI Taxonomy" id="1346257"/>
    <lineage>
        <taxon>Eukaryota</taxon>
        <taxon>Fungi</taxon>
        <taxon>Dikarya</taxon>
        <taxon>Ascomycota</taxon>
        <taxon>Pezizomycotina</taxon>
        <taxon>Dothideomycetes</taxon>
        <taxon>Dothideomycetes incertae sedis</taxon>
        <taxon>Patellariales</taxon>
        <taxon>Patellariaceae</taxon>
        <taxon>Patellaria</taxon>
    </lineage>
</organism>
<dbReference type="PANTHER" id="PTHR13593:SF143">
    <property type="entry name" value="PHOSPHATIDYLINOSITOL-SPECIFIC PHOSPHOLIPASE C X DOMAIN-CONTAINING PROTEIN"/>
    <property type="match status" value="1"/>
</dbReference>
<gene>
    <name evidence="1" type="ORF">M501DRAFT_222598</name>
</gene>
<dbReference type="OrthoDB" id="1046782at2759"/>
<dbReference type="Proteomes" id="UP000799429">
    <property type="component" value="Unassembled WGS sequence"/>
</dbReference>
<dbReference type="AlphaFoldDB" id="A0A9P4S7H4"/>
<sequence length="464" mass="51638">MGLGGYLTLLNASPYDWTLTNAHQYQMSAWSWPQTVSAGTSTAVYVEWGSRGNRRDDAGEAYYTLKGTPDKFTVRASNKDFMDIFVTLDGIESQNNPRGSKIDIGFEHDGHKNFLLSGPAGDYVSSNPPVDWMQQNIGTLGNRKLRHICMPGSHDAGMSTFGKGTAFVTRQNTLTQVLNIYDQLKAGSRYLDIRPVISGGQFFTGHYSEFQDTWLGVNGQSIADIISQINRFTNEYKELVILDLSHAINTDQDYRNFNQGEWNRLFDQLKGLNNRLVNAVTDNTDLTQWPLHNFIGGNKASVLIVADMADGTNPGNYKKDGIFNRPNFPVFNSYADSNNAGDMASDQLRKLKDNRNVVSSGGKDGFFLLSWTLTQQEADVLNPVIWILDFAARAFSPLFYQAFNSISPTSFPNVLFIDLFGLDDNPYNRLDPEAPPRTYTVSRDVAAMAMAVNHIAGKNSFVTG</sequence>
<keyword evidence="2" id="KW-1185">Reference proteome</keyword>
<dbReference type="EMBL" id="MU006102">
    <property type="protein sequence ID" value="KAF2836662.1"/>
    <property type="molecule type" value="Genomic_DNA"/>
</dbReference>
<dbReference type="PANTHER" id="PTHR13593">
    <property type="match status" value="1"/>
</dbReference>
<proteinExistence type="predicted"/>
<reference evidence="1" key="1">
    <citation type="journal article" date="2020" name="Stud. Mycol.">
        <title>101 Dothideomycetes genomes: a test case for predicting lifestyles and emergence of pathogens.</title>
        <authorList>
            <person name="Haridas S."/>
            <person name="Albert R."/>
            <person name="Binder M."/>
            <person name="Bloem J."/>
            <person name="Labutti K."/>
            <person name="Salamov A."/>
            <person name="Andreopoulos B."/>
            <person name="Baker S."/>
            <person name="Barry K."/>
            <person name="Bills G."/>
            <person name="Bluhm B."/>
            <person name="Cannon C."/>
            <person name="Castanera R."/>
            <person name="Culley D."/>
            <person name="Daum C."/>
            <person name="Ezra D."/>
            <person name="Gonzalez J."/>
            <person name="Henrissat B."/>
            <person name="Kuo A."/>
            <person name="Liang C."/>
            <person name="Lipzen A."/>
            <person name="Lutzoni F."/>
            <person name="Magnuson J."/>
            <person name="Mondo S."/>
            <person name="Nolan M."/>
            <person name="Ohm R."/>
            <person name="Pangilinan J."/>
            <person name="Park H.-J."/>
            <person name="Ramirez L."/>
            <person name="Alfaro M."/>
            <person name="Sun H."/>
            <person name="Tritt A."/>
            <person name="Yoshinaga Y."/>
            <person name="Zwiers L.-H."/>
            <person name="Turgeon B."/>
            <person name="Goodwin S."/>
            <person name="Spatafora J."/>
            <person name="Crous P."/>
            <person name="Grigoriev I."/>
        </authorList>
    </citation>
    <scope>NUCLEOTIDE SEQUENCE</scope>
    <source>
        <strain evidence="1">CBS 101060</strain>
    </source>
</reference>
<dbReference type="Gene3D" id="3.20.20.190">
    <property type="entry name" value="Phosphatidylinositol (PI) phosphodiesterase"/>
    <property type="match status" value="1"/>
</dbReference>
<evidence type="ECO:0000313" key="2">
    <source>
        <dbReference type="Proteomes" id="UP000799429"/>
    </source>
</evidence>
<dbReference type="PROSITE" id="PS50007">
    <property type="entry name" value="PIPLC_X_DOMAIN"/>
    <property type="match status" value="1"/>
</dbReference>